<evidence type="ECO:0000313" key="4">
    <source>
        <dbReference type="Proteomes" id="UP000305067"/>
    </source>
</evidence>
<dbReference type="Proteomes" id="UP000305067">
    <property type="component" value="Unassembled WGS sequence"/>
</dbReference>
<name>A0A5C3QSL7_9AGAR</name>
<evidence type="ECO:0000256" key="1">
    <source>
        <dbReference type="SAM" id="Phobius"/>
    </source>
</evidence>
<protein>
    <recommendedName>
        <fullName evidence="2">DUF6533 domain-containing protein</fullName>
    </recommendedName>
</protein>
<evidence type="ECO:0000259" key="2">
    <source>
        <dbReference type="Pfam" id="PF20151"/>
    </source>
</evidence>
<keyword evidence="4" id="KW-1185">Reference proteome</keyword>
<dbReference type="EMBL" id="ML178818">
    <property type="protein sequence ID" value="TFL04338.1"/>
    <property type="molecule type" value="Genomic_DNA"/>
</dbReference>
<evidence type="ECO:0000313" key="3">
    <source>
        <dbReference type="EMBL" id="TFL04338.1"/>
    </source>
</evidence>
<feature type="domain" description="DUF6533" evidence="2">
    <location>
        <begin position="24"/>
        <end position="67"/>
    </location>
</feature>
<reference evidence="3 4" key="1">
    <citation type="journal article" date="2019" name="Nat. Ecol. Evol.">
        <title>Megaphylogeny resolves global patterns of mushroom evolution.</title>
        <authorList>
            <person name="Varga T."/>
            <person name="Krizsan K."/>
            <person name="Foldi C."/>
            <person name="Dima B."/>
            <person name="Sanchez-Garcia M."/>
            <person name="Sanchez-Ramirez S."/>
            <person name="Szollosi G.J."/>
            <person name="Szarkandi J.G."/>
            <person name="Papp V."/>
            <person name="Albert L."/>
            <person name="Andreopoulos W."/>
            <person name="Angelini C."/>
            <person name="Antonin V."/>
            <person name="Barry K.W."/>
            <person name="Bougher N.L."/>
            <person name="Buchanan P."/>
            <person name="Buyck B."/>
            <person name="Bense V."/>
            <person name="Catcheside P."/>
            <person name="Chovatia M."/>
            <person name="Cooper J."/>
            <person name="Damon W."/>
            <person name="Desjardin D."/>
            <person name="Finy P."/>
            <person name="Geml J."/>
            <person name="Haridas S."/>
            <person name="Hughes K."/>
            <person name="Justo A."/>
            <person name="Karasinski D."/>
            <person name="Kautmanova I."/>
            <person name="Kiss B."/>
            <person name="Kocsube S."/>
            <person name="Kotiranta H."/>
            <person name="LaButti K.M."/>
            <person name="Lechner B.E."/>
            <person name="Liimatainen K."/>
            <person name="Lipzen A."/>
            <person name="Lukacs Z."/>
            <person name="Mihaltcheva S."/>
            <person name="Morgado L.N."/>
            <person name="Niskanen T."/>
            <person name="Noordeloos M.E."/>
            <person name="Ohm R.A."/>
            <person name="Ortiz-Santana B."/>
            <person name="Ovrebo C."/>
            <person name="Racz N."/>
            <person name="Riley R."/>
            <person name="Savchenko A."/>
            <person name="Shiryaev A."/>
            <person name="Soop K."/>
            <person name="Spirin V."/>
            <person name="Szebenyi C."/>
            <person name="Tomsovsky M."/>
            <person name="Tulloss R.E."/>
            <person name="Uehling J."/>
            <person name="Grigoriev I.V."/>
            <person name="Vagvolgyi C."/>
            <person name="Papp T."/>
            <person name="Martin F.M."/>
            <person name="Miettinen O."/>
            <person name="Hibbett D.S."/>
            <person name="Nagy L.G."/>
        </authorList>
    </citation>
    <scope>NUCLEOTIDE SEQUENCE [LARGE SCALE GENOMIC DNA]</scope>
    <source>
        <strain evidence="3 4">CBS 309.79</strain>
    </source>
</reference>
<feature type="transmembrane region" description="Helical" evidence="1">
    <location>
        <begin position="58"/>
        <end position="80"/>
    </location>
</feature>
<feature type="transmembrane region" description="Helical" evidence="1">
    <location>
        <begin position="92"/>
        <end position="113"/>
    </location>
</feature>
<dbReference type="AlphaFoldDB" id="A0A5C3QSL7"/>
<accession>A0A5C3QSL7</accession>
<keyword evidence="1" id="KW-1133">Transmembrane helix</keyword>
<dbReference type="InterPro" id="IPR045340">
    <property type="entry name" value="DUF6533"/>
</dbReference>
<feature type="transmembrane region" description="Helical" evidence="1">
    <location>
        <begin position="173"/>
        <end position="196"/>
    </location>
</feature>
<organism evidence="3 4">
    <name type="scientific">Pterulicium gracile</name>
    <dbReference type="NCBI Taxonomy" id="1884261"/>
    <lineage>
        <taxon>Eukaryota</taxon>
        <taxon>Fungi</taxon>
        <taxon>Dikarya</taxon>
        <taxon>Basidiomycota</taxon>
        <taxon>Agaricomycotina</taxon>
        <taxon>Agaricomycetes</taxon>
        <taxon>Agaricomycetidae</taxon>
        <taxon>Agaricales</taxon>
        <taxon>Pleurotineae</taxon>
        <taxon>Pterulaceae</taxon>
        <taxon>Pterulicium</taxon>
    </lineage>
</organism>
<dbReference type="Pfam" id="PF20151">
    <property type="entry name" value="DUF6533"/>
    <property type="match status" value="1"/>
</dbReference>
<feature type="transmembrane region" description="Helical" evidence="1">
    <location>
        <begin position="125"/>
        <end position="153"/>
    </location>
</feature>
<gene>
    <name evidence="3" type="ORF">BDV98DRAFT_653998</name>
</gene>
<sequence>MNSTVELWDVDKVVRAQRFVHLQYMWVAPTALWLYDYALKLDEEVRYVWQTPLSVMKVLFLLCRTSPALLAPFAWALRFGPVSMSETTCKGIMWMRIFASSVGIYSTQAILLYRSYILFSPNRKVLILLLTCYAVTVCTTFTSIAIYAGTIGFDPQPLPTLRGCYAARFGSVIYYIIYLGTLTLFELVLLILNSYAWMRWHQTTRHSLPRVLQQGSAVHFTGILLLTIMEGIFMALAADEYSAIFETFQLVMISVIATRIHFQLCEQMARRTITSSGAVYDPPAMTTIEFRSQRRASETVPSVYRRPDHRHEGIHTSRKLTFLQMQSFVDSEDGRRKARTKGESLVMRDDEASHIELLEMRNTTVPPSSQTGA</sequence>
<keyword evidence="1" id="KW-0472">Membrane</keyword>
<feature type="transmembrane region" description="Helical" evidence="1">
    <location>
        <begin position="20"/>
        <end position="38"/>
    </location>
</feature>
<feature type="transmembrane region" description="Helical" evidence="1">
    <location>
        <begin position="217"/>
        <end position="237"/>
    </location>
</feature>
<feature type="transmembrane region" description="Helical" evidence="1">
    <location>
        <begin position="243"/>
        <end position="262"/>
    </location>
</feature>
<keyword evidence="1" id="KW-0812">Transmembrane</keyword>
<proteinExistence type="predicted"/>
<dbReference type="OrthoDB" id="3251775at2759"/>